<dbReference type="STRING" id="1297617.IB211_01915c"/>
<sequence length="200" mass="23220">MIKVNATETCLVFRTVSPKRKSPRSFYVLRSELERLEQYGSITASDLGCFAVFQQDTVSGLVRIRFSWLQQNSACELAGYEETVYLPFNRLMGFAARSLMDPALQWSALSVEEVPKPRMVFHGRENLHATLSHKAVRRKLIRFLRDNFQWGWSDEVRFYNDFLPYSFFFTEIRGGQQGICGGLILHGREDLNRAYYSIHT</sequence>
<accession>A0A0S2W4Y5</accession>
<dbReference type="Proteomes" id="UP000064844">
    <property type="component" value="Chromosome"/>
</dbReference>
<dbReference type="AlphaFoldDB" id="A0A0S2W4Y5"/>
<protein>
    <recommendedName>
        <fullName evidence="3">DUF4120 domain-containing protein</fullName>
    </recommendedName>
</protein>
<evidence type="ECO:0000313" key="2">
    <source>
        <dbReference type="Proteomes" id="UP000064844"/>
    </source>
</evidence>
<proteinExistence type="predicted"/>
<reference evidence="1 2" key="1">
    <citation type="journal article" date="2015" name="Nat. Commun.">
        <title>Production of butyrate from lysine and the Amadori product fructoselysine by a human gut commensal.</title>
        <authorList>
            <person name="Bui T.P."/>
            <person name="Ritari J."/>
            <person name="Boeren S."/>
            <person name="de Waard P."/>
            <person name="Plugge C.M."/>
            <person name="de Vos W.M."/>
        </authorList>
    </citation>
    <scope>NUCLEOTIDE SEQUENCE [LARGE SCALE GENOMIC DNA]</scope>
    <source>
        <strain evidence="1 2">AF211</strain>
    </source>
</reference>
<gene>
    <name evidence="1" type="ORF">IB211_01915c</name>
</gene>
<evidence type="ECO:0000313" key="1">
    <source>
        <dbReference type="EMBL" id="ALP94306.1"/>
    </source>
</evidence>
<dbReference type="EMBL" id="CP011307">
    <property type="protein sequence ID" value="ALP94306.1"/>
    <property type="molecule type" value="Genomic_DNA"/>
</dbReference>
<evidence type="ECO:0008006" key="3">
    <source>
        <dbReference type="Google" id="ProtNLM"/>
    </source>
</evidence>
<reference evidence="2" key="2">
    <citation type="submission" date="2015-04" db="EMBL/GenBank/DDBJ databases">
        <title>A butyrogenic pathway from the amino acid lysine in a human gut commensal.</title>
        <authorList>
            <person name="de Vos W.M."/>
            <person name="Bui N.T.P."/>
            <person name="Plugge C.M."/>
            <person name="Ritari J."/>
        </authorList>
    </citation>
    <scope>NUCLEOTIDE SEQUENCE [LARGE SCALE GENOMIC DNA]</scope>
    <source>
        <strain evidence="2">AF211</strain>
    </source>
</reference>
<name>A0A0S2W4Y5_9FIRM</name>
<keyword evidence="2" id="KW-1185">Reference proteome</keyword>
<organism evidence="1 2">
    <name type="scientific">Intestinimonas butyriciproducens</name>
    <dbReference type="NCBI Taxonomy" id="1297617"/>
    <lineage>
        <taxon>Bacteria</taxon>
        <taxon>Bacillati</taxon>
        <taxon>Bacillota</taxon>
        <taxon>Clostridia</taxon>
        <taxon>Eubacteriales</taxon>
        <taxon>Intestinimonas</taxon>
    </lineage>
</organism>
<dbReference type="KEGG" id="ibu:IB211_01915c"/>